<dbReference type="SUPFAM" id="SSF56672">
    <property type="entry name" value="DNA/RNA polymerases"/>
    <property type="match status" value="1"/>
</dbReference>
<dbReference type="PANTHER" id="PTHR33050:SF7">
    <property type="entry name" value="RIBONUCLEASE H"/>
    <property type="match status" value="1"/>
</dbReference>
<dbReference type="PROSITE" id="PS50878">
    <property type="entry name" value="RT_POL"/>
    <property type="match status" value="1"/>
</dbReference>
<keyword evidence="2" id="KW-0233">DNA recombination</keyword>
<dbReference type="InterPro" id="IPR013762">
    <property type="entry name" value="Integrase-like_cat_sf"/>
</dbReference>
<evidence type="ECO:0000259" key="5">
    <source>
        <dbReference type="PROSITE" id="PS51898"/>
    </source>
</evidence>
<name>A0ABY7EHZ0_MYAAR</name>
<evidence type="ECO:0000256" key="3">
    <source>
        <dbReference type="SAM" id="MobiDB-lite"/>
    </source>
</evidence>
<evidence type="ECO:0000259" key="4">
    <source>
        <dbReference type="PROSITE" id="PS50878"/>
    </source>
</evidence>
<dbReference type="InterPro" id="IPR010998">
    <property type="entry name" value="Integrase_recombinase_N"/>
</dbReference>
<dbReference type="InterPro" id="IPR011010">
    <property type="entry name" value="DNA_brk_join_enz"/>
</dbReference>
<proteinExistence type="predicted"/>
<organism evidence="6 7">
    <name type="scientific">Mya arenaria</name>
    <name type="common">Soft-shell clam</name>
    <dbReference type="NCBI Taxonomy" id="6604"/>
    <lineage>
        <taxon>Eukaryota</taxon>
        <taxon>Metazoa</taxon>
        <taxon>Spiralia</taxon>
        <taxon>Lophotrochozoa</taxon>
        <taxon>Mollusca</taxon>
        <taxon>Bivalvia</taxon>
        <taxon>Autobranchia</taxon>
        <taxon>Heteroconchia</taxon>
        <taxon>Euheterodonta</taxon>
        <taxon>Imparidentia</taxon>
        <taxon>Neoheterodontei</taxon>
        <taxon>Myida</taxon>
        <taxon>Myoidea</taxon>
        <taxon>Myidae</taxon>
        <taxon>Mya</taxon>
    </lineage>
</organism>
<dbReference type="Gene3D" id="3.30.70.270">
    <property type="match status" value="1"/>
</dbReference>
<dbReference type="Pfam" id="PF00078">
    <property type="entry name" value="RVT_1"/>
    <property type="match status" value="1"/>
</dbReference>
<dbReference type="PANTHER" id="PTHR33050">
    <property type="entry name" value="REVERSE TRANSCRIPTASE DOMAIN-CONTAINING PROTEIN"/>
    <property type="match status" value="1"/>
</dbReference>
<dbReference type="InterPro" id="IPR036397">
    <property type="entry name" value="RNaseH_sf"/>
</dbReference>
<feature type="domain" description="Reverse transcriptase" evidence="4">
    <location>
        <begin position="358"/>
        <end position="540"/>
    </location>
</feature>
<dbReference type="Gene3D" id="1.10.443.10">
    <property type="entry name" value="Intergrase catalytic core"/>
    <property type="match status" value="1"/>
</dbReference>
<evidence type="ECO:0000313" key="7">
    <source>
        <dbReference type="Proteomes" id="UP001164746"/>
    </source>
</evidence>
<dbReference type="InterPro" id="IPR043502">
    <property type="entry name" value="DNA/RNA_pol_sf"/>
</dbReference>
<reference evidence="6" key="1">
    <citation type="submission" date="2022-11" db="EMBL/GenBank/DDBJ databases">
        <title>Centuries of genome instability and evolution in soft-shell clam transmissible cancer (bioRxiv).</title>
        <authorList>
            <person name="Hart S.F.M."/>
            <person name="Yonemitsu M.A."/>
            <person name="Giersch R.M."/>
            <person name="Beal B.F."/>
            <person name="Arriagada G."/>
            <person name="Davis B.W."/>
            <person name="Ostrander E.A."/>
            <person name="Goff S.P."/>
            <person name="Metzger M.J."/>
        </authorList>
    </citation>
    <scope>NUCLEOTIDE SEQUENCE</scope>
    <source>
        <strain evidence="6">MELC-2E11</strain>
        <tissue evidence="6">Siphon/mantle</tissue>
    </source>
</reference>
<feature type="compositionally biased region" description="Acidic residues" evidence="3">
    <location>
        <begin position="1"/>
        <end position="12"/>
    </location>
</feature>
<dbReference type="Gene3D" id="3.30.420.10">
    <property type="entry name" value="Ribonuclease H-like superfamily/Ribonuclease H"/>
    <property type="match status" value="1"/>
</dbReference>
<sequence length="1104" mass="123718">MQEPCDESEDESSSMPTPDVADQASCSQPVTAAGIFEDIAAALSLSEAKGSPVSGPLASLTDKIIDKTMEDKKRNDLADKYPVPENVTKLNPPKVNPEIWRKIEAKMRSKDVKLQKIQQFTLRAMVPIMQVIDSLVAGRDCKESLNFDELVTKLVDAVALTAVGNPDANACRHESIKRDLNEEYQAICSNTNPVTQMLFGDNITDQLKSITESNKIGFKADTLRERPYLPEIRLFFRTTTVSTALSSNTEGEGISSRRTAQGTVQRDSQTTCQTLTSTCNVAEVSYSNINCIKLAGRLKHFGTQWEQLTTDKSILETVYACTIEFIDTPNQTHVRETKLNSKETIVLDREIKGLLHKGVIETTEHCDGEFISTVFLRPKSNGSYRVILNLKCLNESIEYIHFKMESLHAAIRLITPGCFMASTDLKDAYYTVNVSEEFRKYLRFIWRGQLYQYTCLANGLACAPRKFTKLLKPVFSCLRMKGFPSVVYLDDSYLQGTTYAECLENVSVTQELLADIGFVINNEKSVFIPTQELVFLGFILNSNTMTISLTEQKVQTITLAIQTLQNSANYTIRQVAEIIGKMISYSIAIPYGILYTKVLEQDKTSALKYNKGNFDSHMTLSAESLIDLDWWLKAVKNSGAPLYRDIPVISLTTDASSKGWGAVCEDNSTGGQWTIAEASFKDNINYLELNAVLLGLKAYTLCLREKHVRVKVDNSTAVAYINHMGGTRSKQCNDIARVIWEYAYQHNIWLTAEHVPGKDNYLADREKTKFVNMSCVREQYKDQGLSDNAIDVIMSSWRKSTKKQYTTYIKKWNMYCTENNVQVSSPVVCDVINFLDKLFSEGLTYNVLNTARSAISSFICLQNSEFSVGNHPIISRFMRGAFNMRPALPCYVNTWDVSVVIRYLKQQSPTEKLSFKTLTMKLVMLMALLSGQRAQSLQMLDIKNMGHGGDTVTFVINQLIKQTRPGFHVKPITFRRYTYDVDLCVVKTLDVYLEQSSGKRGEVSNLFISVQKPHKGVSTETISRWLKSVLTSAGIDTKQFKGHSVRSAATSAAFGTGTSIQTIMNAAGWSSECTFNKFYNKQSLTDHSFAEGVLKAADNTNSVD</sequence>
<dbReference type="Proteomes" id="UP001164746">
    <property type="component" value="Chromosome 6"/>
</dbReference>
<evidence type="ECO:0000256" key="1">
    <source>
        <dbReference type="ARBA" id="ARBA00023125"/>
    </source>
</evidence>
<evidence type="ECO:0000313" key="6">
    <source>
        <dbReference type="EMBL" id="WAR08416.1"/>
    </source>
</evidence>
<accession>A0ABY7EHZ0</accession>
<dbReference type="PROSITE" id="PS51898">
    <property type="entry name" value="TYR_RECOMBINASE"/>
    <property type="match status" value="1"/>
</dbReference>
<keyword evidence="1" id="KW-0238">DNA-binding</keyword>
<dbReference type="Pfam" id="PF00589">
    <property type="entry name" value="Phage_integrase"/>
    <property type="match status" value="1"/>
</dbReference>
<dbReference type="InterPro" id="IPR002104">
    <property type="entry name" value="Integrase_catalytic"/>
</dbReference>
<evidence type="ECO:0000256" key="2">
    <source>
        <dbReference type="ARBA" id="ARBA00023172"/>
    </source>
</evidence>
<dbReference type="InterPro" id="IPR043128">
    <property type="entry name" value="Rev_trsase/Diguanyl_cyclase"/>
</dbReference>
<gene>
    <name evidence="6" type="ORF">MAR_018374</name>
</gene>
<dbReference type="SUPFAM" id="SSF56349">
    <property type="entry name" value="DNA breaking-rejoining enzymes"/>
    <property type="match status" value="1"/>
</dbReference>
<dbReference type="Gene3D" id="1.10.150.130">
    <property type="match status" value="1"/>
</dbReference>
<keyword evidence="7" id="KW-1185">Reference proteome</keyword>
<feature type="domain" description="Tyr recombinase" evidence="5">
    <location>
        <begin position="887"/>
        <end position="1098"/>
    </location>
</feature>
<dbReference type="InterPro" id="IPR052055">
    <property type="entry name" value="Hepadnavirus_pol/RT"/>
</dbReference>
<feature type="region of interest" description="Disordered" evidence="3">
    <location>
        <begin position="247"/>
        <end position="267"/>
    </location>
</feature>
<dbReference type="InterPro" id="IPR000477">
    <property type="entry name" value="RT_dom"/>
</dbReference>
<dbReference type="EMBL" id="CP111017">
    <property type="protein sequence ID" value="WAR08416.1"/>
    <property type="molecule type" value="Genomic_DNA"/>
</dbReference>
<protein>
    <submittedName>
        <fullName evidence="6">POL-like protein</fullName>
    </submittedName>
</protein>
<dbReference type="CDD" id="cd09275">
    <property type="entry name" value="RNase_HI_RT_DIRS1"/>
    <property type="match status" value="1"/>
</dbReference>
<dbReference type="Gene3D" id="3.10.10.10">
    <property type="entry name" value="HIV Type 1 Reverse Transcriptase, subunit A, domain 1"/>
    <property type="match status" value="1"/>
</dbReference>
<feature type="region of interest" description="Disordered" evidence="3">
    <location>
        <begin position="1"/>
        <end position="26"/>
    </location>
</feature>
<dbReference type="CDD" id="cd03714">
    <property type="entry name" value="RT_DIRS1"/>
    <property type="match status" value="1"/>
</dbReference>